<dbReference type="Proteomes" id="UP001596020">
    <property type="component" value="Unassembled WGS sequence"/>
</dbReference>
<proteinExistence type="predicted"/>
<dbReference type="RefSeq" id="WP_380080417.1">
    <property type="nucleotide sequence ID" value="NZ_JBHSGO010000217.1"/>
</dbReference>
<gene>
    <name evidence="1" type="ORF">ACFO3G_09845</name>
</gene>
<reference evidence="2" key="1">
    <citation type="journal article" date="2019" name="Int. J. Syst. Evol. Microbiol.">
        <title>The Global Catalogue of Microorganisms (GCM) 10K type strain sequencing project: providing services to taxonomists for standard genome sequencing and annotation.</title>
        <authorList>
            <consortium name="The Broad Institute Genomics Platform"/>
            <consortium name="The Broad Institute Genome Sequencing Center for Infectious Disease"/>
            <person name="Wu L."/>
            <person name="Ma J."/>
        </authorList>
    </citation>
    <scope>NUCLEOTIDE SEQUENCE [LARGE SCALE GENOMIC DNA]</scope>
    <source>
        <strain evidence="2">CGMCC 4.7357</strain>
    </source>
</reference>
<dbReference type="EMBL" id="JBHSGO010000217">
    <property type="protein sequence ID" value="MFC4666895.1"/>
    <property type="molecule type" value="Genomic_DNA"/>
</dbReference>
<sequence length="89" mass="10190">MEILILLTIFLILVQLGRLHFREAVVHSIGSRKISISTIFISKHTIRLFLWAVKLSKRCLNLLNTAILSNVQKGGQTTLIHFRFHIIQG</sequence>
<evidence type="ECO:0000313" key="2">
    <source>
        <dbReference type="Proteomes" id="UP001596020"/>
    </source>
</evidence>
<evidence type="ECO:0008006" key="3">
    <source>
        <dbReference type="Google" id="ProtNLM"/>
    </source>
</evidence>
<accession>A0ABV9K9M4</accession>
<evidence type="ECO:0000313" key="1">
    <source>
        <dbReference type="EMBL" id="MFC4666895.1"/>
    </source>
</evidence>
<name>A0ABV9K9M4_9PORP</name>
<keyword evidence="2" id="KW-1185">Reference proteome</keyword>
<protein>
    <recommendedName>
        <fullName evidence="3">Secreted protein</fullName>
    </recommendedName>
</protein>
<organism evidence="1 2">
    <name type="scientific">Falsiporphyromonas endometrii</name>
    <dbReference type="NCBI Taxonomy" id="1387297"/>
    <lineage>
        <taxon>Bacteria</taxon>
        <taxon>Pseudomonadati</taxon>
        <taxon>Bacteroidota</taxon>
        <taxon>Bacteroidia</taxon>
        <taxon>Bacteroidales</taxon>
        <taxon>Porphyromonadaceae</taxon>
        <taxon>Falsiporphyromonas</taxon>
    </lineage>
</organism>
<comment type="caution">
    <text evidence="1">The sequence shown here is derived from an EMBL/GenBank/DDBJ whole genome shotgun (WGS) entry which is preliminary data.</text>
</comment>